<accession>A0A3N2BLH2</accession>
<evidence type="ECO:0000313" key="1">
    <source>
        <dbReference type="EMBL" id="ROR76123.1"/>
    </source>
</evidence>
<dbReference type="AlphaFoldDB" id="A0A3N2BLH2"/>
<comment type="caution">
    <text evidence="1">The sequence shown here is derived from an EMBL/GenBank/DDBJ whole genome shotgun (WGS) entry which is preliminary data.</text>
</comment>
<dbReference type="RefSeq" id="WP_085514100.1">
    <property type="nucleotide sequence ID" value="NZ_FXAP01000007.1"/>
</dbReference>
<protein>
    <submittedName>
        <fullName evidence="1">Uncharacterized protein</fullName>
    </submittedName>
</protein>
<keyword evidence="2" id="KW-1185">Reference proteome</keyword>
<evidence type="ECO:0000313" key="2">
    <source>
        <dbReference type="Proteomes" id="UP000266915"/>
    </source>
</evidence>
<dbReference type="EMBL" id="RKHL01000002">
    <property type="protein sequence ID" value="ROR76123.1"/>
    <property type="molecule type" value="Genomic_DNA"/>
</dbReference>
<reference evidence="1 2" key="1">
    <citation type="submission" date="2018-11" db="EMBL/GenBank/DDBJ databases">
        <title>Sequencing the genomes of 1000 actinobacteria strains.</title>
        <authorList>
            <person name="Klenk H.-P."/>
        </authorList>
    </citation>
    <scope>NUCLEOTIDE SEQUENCE [LARGE SCALE GENOMIC DNA]</scope>
    <source>
        <strain evidence="1 2">DSM 14012</strain>
    </source>
</reference>
<name>A0A3N2BLH2_9MICO</name>
<sequence>MTESNSPAAVPDRTLPQELLDLAVLAIKRGAWKVSLIHEGLGADFRAPIGWLLYINEPSPDPFSPGAFTAISHQVGCDFNDFVLPESLAGEDLADQAVVDVLLELFQESVRNGWESSYERKVLDHAIWLESTQRLGLEAPPMRHSLQATAHNWAWNPEAGARGESISTDTTLSTDLTDSDRWLAFVGGTQVARADIERMLRSAAPNRVPVAYFDEAADGWIK</sequence>
<proteinExistence type="predicted"/>
<organism evidence="1 2">
    <name type="scientific">Plantibacter flavus</name>
    <dbReference type="NCBI Taxonomy" id="150123"/>
    <lineage>
        <taxon>Bacteria</taxon>
        <taxon>Bacillati</taxon>
        <taxon>Actinomycetota</taxon>
        <taxon>Actinomycetes</taxon>
        <taxon>Micrococcales</taxon>
        <taxon>Microbacteriaceae</taxon>
        <taxon>Plantibacter</taxon>
    </lineage>
</organism>
<gene>
    <name evidence="1" type="ORF">EDD42_4076</name>
</gene>
<dbReference type="Proteomes" id="UP000266915">
    <property type="component" value="Unassembled WGS sequence"/>
</dbReference>